<evidence type="ECO:0000313" key="4">
    <source>
        <dbReference type="Proteomes" id="UP000035352"/>
    </source>
</evidence>
<reference evidence="3 4" key="1">
    <citation type="submission" date="2015-05" db="EMBL/GenBank/DDBJ databases">
        <authorList>
            <person name="Tang B."/>
            <person name="Yu Y."/>
        </authorList>
    </citation>
    <scope>NUCLEOTIDE SEQUENCE [LARGE SCALE GENOMIC DNA]</scope>
    <source>
        <strain evidence="3 4">DSM 7029</strain>
    </source>
</reference>
<accession>A0A0G3BI82</accession>
<organism evidence="3 4">
    <name type="scientific">Caldimonas brevitalea</name>
    <dbReference type="NCBI Taxonomy" id="413882"/>
    <lineage>
        <taxon>Bacteria</taxon>
        <taxon>Pseudomonadati</taxon>
        <taxon>Pseudomonadota</taxon>
        <taxon>Betaproteobacteria</taxon>
        <taxon>Burkholderiales</taxon>
        <taxon>Sphaerotilaceae</taxon>
        <taxon>Caldimonas</taxon>
    </lineage>
</organism>
<evidence type="ECO:0000256" key="1">
    <source>
        <dbReference type="ARBA" id="ARBA00022723"/>
    </source>
</evidence>
<keyword evidence="4" id="KW-1185">Reference proteome</keyword>
<dbReference type="Pfam" id="PF00403">
    <property type="entry name" value="HMA"/>
    <property type="match status" value="1"/>
</dbReference>
<evidence type="ECO:0000259" key="2">
    <source>
        <dbReference type="PROSITE" id="PS50846"/>
    </source>
</evidence>
<dbReference type="STRING" id="413882.AAW51_1012"/>
<dbReference type="EMBL" id="CP011371">
    <property type="protein sequence ID" value="AKJ27703.1"/>
    <property type="molecule type" value="Genomic_DNA"/>
</dbReference>
<dbReference type="Proteomes" id="UP000035352">
    <property type="component" value="Chromosome"/>
</dbReference>
<dbReference type="SUPFAM" id="SSF55008">
    <property type="entry name" value="HMA, heavy metal-associated domain"/>
    <property type="match status" value="1"/>
</dbReference>
<sequence>MNQSFQVSGMSCDHCVRVVTQALKQVDPEARVQVDLAQGKVEVDSTQSRDTLTRAIVDEGFRVAP</sequence>
<dbReference type="PROSITE" id="PS01047">
    <property type="entry name" value="HMA_1"/>
    <property type="match status" value="1"/>
</dbReference>
<feature type="domain" description="HMA" evidence="2">
    <location>
        <begin position="1"/>
        <end position="64"/>
    </location>
</feature>
<dbReference type="GO" id="GO:0046872">
    <property type="term" value="F:metal ion binding"/>
    <property type="evidence" value="ECO:0007669"/>
    <property type="project" value="UniProtKB-KW"/>
</dbReference>
<dbReference type="PROSITE" id="PS50846">
    <property type="entry name" value="HMA_2"/>
    <property type="match status" value="1"/>
</dbReference>
<dbReference type="RefSeq" id="WP_047193724.1">
    <property type="nucleotide sequence ID" value="NZ_CP011371.1"/>
</dbReference>
<dbReference type="InterPro" id="IPR036163">
    <property type="entry name" value="HMA_dom_sf"/>
</dbReference>
<dbReference type="CDD" id="cd00371">
    <property type="entry name" value="HMA"/>
    <property type="match status" value="1"/>
</dbReference>
<dbReference type="InterPro" id="IPR006121">
    <property type="entry name" value="HMA_dom"/>
</dbReference>
<dbReference type="Gene3D" id="3.30.70.100">
    <property type="match status" value="1"/>
</dbReference>
<dbReference type="OrthoDB" id="9813965at2"/>
<protein>
    <submittedName>
        <fullName evidence="3">Copper chaperone</fullName>
    </submittedName>
</protein>
<dbReference type="AlphaFoldDB" id="A0A0G3BI82"/>
<keyword evidence="1" id="KW-0479">Metal-binding</keyword>
<evidence type="ECO:0000313" key="3">
    <source>
        <dbReference type="EMBL" id="AKJ27703.1"/>
    </source>
</evidence>
<name>A0A0G3BI82_9BURK</name>
<dbReference type="KEGG" id="pbh:AAW51_1012"/>
<gene>
    <name evidence="3" type="ORF">AAW51_1012</name>
</gene>
<dbReference type="InterPro" id="IPR017969">
    <property type="entry name" value="Heavy-metal-associated_CS"/>
</dbReference>
<proteinExistence type="predicted"/>